<keyword evidence="8 15" id="KW-1278">Translocase</keyword>
<keyword evidence="9 15" id="KW-1133">Transmembrane helix</keyword>
<feature type="binding site" evidence="13">
    <location>
        <position position="802"/>
    </location>
    <ligand>
        <name>ATP</name>
        <dbReference type="ChEBI" id="CHEBI:30616"/>
    </ligand>
</feature>
<dbReference type="Proteomes" id="UP001165065">
    <property type="component" value="Unassembled WGS sequence"/>
</dbReference>
<accession>A0A9W7LDV7</accession>
<dbReference type="EC" id="7.6.2.1" evidence="15"/>
<evidence type="ECO:0000259" key="16">
    <source>
        <dbReference type="Pfam" id="PF16209"/>
    </source>
</evidence>
<feature type="domain" description="P-type ATPase C-terminal" evidence="17">
    <location>
        <begin position="851"/>
        <end position="1103"/>
    </location>
</feature>
<dbReference type="SUPFAM" id="SSF81660">
    <property type="entry name" value="Metal cation-transporting ATPase, ATP-binding domain N"/>
    <property type="match status" value="1"/>
</dbReference>
<dbReference type="Pfam" id="PF13246">
    <property type="entry name" value="Cation_ATPase"/>
    <property type="match status" value="1"/>
</dbReference>
<dbReference type="PANTHER" id="PTHR24092:SF150">
    <property type="entry name" value="PHOSPHOLIPID-TRANSPORTING ATPASE"/>
    <property type="match status" value="1"/>
</dbReference>
<evidence type="ECO:0000256" key="15">
    <source>
        <dbReference type="RuleBase" id="RU362033"/>
    </source>
</evidence>
<dbReference type="InterPro" id="IPR032631">
    <property type="entry name" value="P-type_ATPase_N"/>
</dbReference>
<keyword evidence="10 15" id="KW-0472">Membrane</keyword>
<dbReference type="InterPro" id="IPR036412">
    <property type="entry name" value="HAD-like_sf"/>
</dbReference>
<feature type="binding site" evidence="14">
    <location>
        <position position="424"/>
    </location>
    <ligand>
        <name>Mg(2+)</name>
        <dbReference type="ChEBI" id="CHEBI:18420"/>
    </ligand>
</feature>
<dbReference type="GO" id="GO:0005524">
    <property type="term" value="F:ATP binding"/>
    <property type="evidence" value="ECO:0007669"/>
    <property type="project" value="UniProtKB-UniRule"/>
</dbReference>
<evidence type="ECO:0000256" key="6">
    <source>
        <dbReference type="ARBA" id="ARBA00022840"/>
    </source>
</evidence>
<dbReference type="FunFam" id="3.40.50.1000:FF:000014">
    <property type="entry name" value="Phospholipid-transporting ATPase"/>
    <property type="match status" value="1"/>
</dbReference>
<dbReference type="SUPFAM" id="SSF81665">
    <property type="entry name" value="Calcium ATPase, transmembrane domain M"/>
    <property type="match status" value="1"/>
</dbReference>
<feature type="binding site" evidence="13">
    <location>
        <position position="426"/>
    </location>
    <ligand>
        <name>ATP</name>
        <dbReference type="ChEBI" id="CHEBI:30616"/>
    </ligand>
</feature>
<dbReference type="GO" id="GO:0045332">
    <property type="term" value="P:phospholipid translocation"/>
    <property type="evidence" value="ECO:0007669"/>
    <property type="project" value="TreeGrafter"/>
</dbReference>
<dbReference type="EMBL" id="BRYA01000295">
    <property type="protein sequence ID" value="GMI46378.1"/>
    <property type="molecule type" value="Genomic_DNA"/>
</dbReference>
<feature type="binding site" evidence="13">
    <location>
        <position position="582"/>
    </location>
    <ligand>
        <name>ATP</name>
        <dbReference type="ChEBI" id="CHEBI:30616"/>
    </ligand>
</feature>
<comment type="subcellular location">
    <subcellularLocation>
        <location evidence="1 15">Membrane</location>
        <topology evidence="1 15">Multi-pass membrane protein</topology>
    </subcellularLocation>
</comment>
<feature type="binding site" evidence="14">
    <location>
        <position position="825"/>
    </location>
    <ligand>
        <name>Mg(2+)</name>
        <dbReference type="ChEBI" id="CHEBI:18420"/>
    </ligand>
</feature>
<keyword evidence="4 14" id="KW-0479">Metal-binding</keyword>
<proteinExistence type="inferred from homology"/>
<evidence type="ECO:0000256" key="12">
    <source>
        <dbReference type="PIRSR" id="PIRSR606539-1"/>
    </source>
</evidence>
<evidence type="ECO:0000313" key="19">
    <source>
        <dbReference type="Proteomes" id="UP001165065"/>
    </source>
</evidence>
<dbReference type="SFLD" id="SFLDS00003">
    <property type="entry name" value="Haloacid_Dehalogenase"/>
    <property type="match status" value="1"/>
</dbReference>
<dbReference type="NCBIfam" id="TIGR01652">
    <property type="entry name" value="ATPase-Plipid"/>
    <property type="match status" value="1"/>
</dbReference>
<evidence type="ECO:0000256" key="7">
    <source>
        <dbReference type="ARBA" id="ARBA00022842"/>
    </source>
</evidence>
<gene>
    <name evidence="18" type="ORF">TrCOL_g410</name>
</gene>
<dbReference type="InterPro" id="IPR023214">
    <property type="entry name" value="HAD_sf"/>
</dbReference>
<evidence type="ECO:0000313" key="18">
    <source>
        <dbReference type="EMBL" id="GMI46378.1"/>
    </source>
</evidence>
<dbReference type="InterPro" id="IPR044492">
    <property type="entry name" value="P_typ_ATPase_HD_dom"/>
</dbReference>
<feature type="binding site" evidence="13">
    <location>
        <position position="425"/>
    </location>
    <ligand>
        <name>ATP</name>
        <dbReference type="ChEBI" id="CHEBI:30616"/>
    </ligand>
</feature>
<feature type="binding site" evidence="13">
    <location>
        <position position="559"/>
    </location>
    <ligand>
        <name>ATP</name>
        <dbReference type="ChEBI" id="CHEBI:30616"/>
    </ligand>
</feature>
<dbReference type="Gene3D" id="2.70.150.10">
    <property type="entry name" value="Calcium-transporting ATPase, cytoplasmic transduction domain A"/>
    <property type="match status" value="1"/>
</dbReference>
<dbReference type="SFLD" id="SFLDF00027">
    <property type="entry name" value="p-type_atpase"/>
    <property type="match status" value="1"/>
</dbReference>
<dbReference type="GO" id="GO:0016887">
    <property type="term" value="F:ATP hydrolysis activity"/>
    <property type="evidence" value="ECO:0007669"/>
    <property type="project" value="InterPro"/>
</dbReference>
<feature type="binding site" evidence="13">
    <location>
        <position position="828"/>
    </location>
    <ligand>
        <name>ATP</name>
        <dbReference type="ChEBI" id="CHEBI:30616"/>
    </ligand>
</feature>
<evidence type="ECO:0000256" key="5">
    <source>
        <dbReference type="ARBA" id="ARBA00022741"/>
    </source>
</evidence>
<dbReference type="AlphaFoldDB" id="A0A9W7LDV7"/>
<keyword evidence="6 13" id="KW-0067">ATP-binding</keyword>
<feature type="binding site" evidence="13">
    <location>
        <position position="516"/>
    </location>
    <ligand>
        <name>ATP</name>
        <dbReference type="ChEBI" id="CHEBI:30616"/>
    </ligand>
</feature>
<reference evidence="19" key="1">
    <citation type="journal article" date="2023" name="Commun. Biol.">
        <title>Genome analysis of Parmales, the sister group of diatoms, reveals the evolutionary specialization of diatoms from phago-mixotrophs to photoautotrophs.</title>
        <authorList>
            <person name="Ban H."/>
            <person name="Sato S."/>
            <person name="Yoshikawa S."/>
            <person name="Yamada K."/>
            <person name="Nakamura Y."/>
            <person name="Ichinomiya M."/>
            <person name="Sato N."/>
            <person name="Blanc-Mathieu R."/>
            <person name="Endo H."/>
            <person name="Kuwata A."/>
            <person name="Ogata H."/>
        </authorList>
    </citation>
    <scope>NUCLEOTIDE SEQUENCE [LARGE SCALE GENOMIC DNA]</scope>
</reference>
<feature type="transmembrane region" description="Helical" evidence="15">
    <location>
        <begin position="359"/>
        <end position="378"/>
    </location>
</feature>
<feature type="transmembrane region" description="Helical" evidence="15">
    <location>
        <begin position="69"/>
        <end position="88"/>
    </location>
</feature>
<keyword evidence="5 13" id="KW-0547">Nucleotide-binding</keyword>
<evidence type="ECO:0000256" key="14">
    <source>
        <dbReference type="PIRSR" id="PIRSR606539-3"/>
    </source>
</evidence>
<evidence type="ECO:0000256" key="10">
    <source>
        <dbReference type="ARBA" id="ARBA00023136"/>
    </source>
</evidence>
<dbReference type="InterPro" id="IPR023298">
    <property type="entry name" value="ATPase_P-typ_TM_dom_sf"/>
</dbReference>
<sequence length="1135" mass="127716">MAESTSVNEMDLGKPKTRRFSAVPNASLPVYRQLVANGDNSALSYPNNNVTTGKYTVKNFIFKNTYEQFSRMANVYFLIISILTSLPISPKDPFSLVGTFIFVLTVSAIKEIYEDIQRHKSDEEANTQTAVVIEKGIRTTKDWRHVEVGDILVVGKDEPLPADIIIVSTADAEHGLCFIDTCNIDGETNLKTMNSLECTKKLATDEEMGKLKFEVECENPNPSLYTFSGSVLTNHHDSRVSVGVSNVLLRGCILRQTKRVYGVVIFTGHDTKLYKNASAAPFKVSYLMRMMNRCLILVFVFQGIICATNTWSAKTLSKSKTGENMNYITNPNWLNETKNEDFNFNLKLELGIGFEVETWLTFIVAYSNLIPISLYVALEMVKVFQVVLINNDKHIYHEESNTPTNARTSNLVEELGQVRFIFSDKTGTLTCNIMEFACCSIFGRKFHTQKAIQVENSTFLDSEVYNAMAAEGGEEFEVQQIFWQLLASCHTVLAEYPDDSPDDLSKVKYQASSPDEAALVAAARDIAFGFLKGTPVKYQIVNKVKGKTEMWDVLAVIEFNSTRKRMSIITRTPEGKIILFCKGADNIIIDRLHDGKHLSPIEDTKVHLAEYAEIGLRTLCLAYKELSEEEYSTFASKWHEASLLIDNRDTVQDELAERIETGLTLVGATAIEDKLQDGVPEAIETLAEAGIKLWVLTGDKQETAINIGFSCRLLTQDMHMHILSGALTVAELKQHIMEIMMNDVGLSTKEPEKEKKEDIRHAIVIDGATLTLALNDEVKMEFLDFALHCDVCICCRVSPKQKAEVVKLVKDNLTNPPVITLAIGDGANDVSMIQAAHIGIGISGQEGMQAVRASDFSIAQFRFLVRLLLVHGSWAYKRVAKFILFYFYKNMANVLTEYFFAYSAAFSGQILFADWLSIGYNAAYSSFGCIFGFCLDQDVHAPTILANPRLYEFSMFGMGFDMYKFFWWMIVALWHGAVCYYLPFGFMNDVKADDGIDMGHWFHGTTSFVTLILVVHFKLGLMIYSWNKLVWIAIGVEVGLFFVTFFILCTYWMSTSMGWQEEMLGMAVLLFTTPKFYLCVFITGIAALIPDAVVRYVDFNYFPLPHNIFHEIERGYTSDGYKKPGKNGKTIVQPN</sequence>
<feature type="transmembrane region" description="Helical" evidence="15">
    <location>
        <begin position="294"/>
        <end position="313"/>
    </location>
</feature>
<feature type="binding site" evidence="13">
    <location>
        <position position="698"/>
    </location>
    <ligand>
        <name>ATP</name>
        <dbReference type="ChEBI" id="CHEBI:30616"/>
    </ligand>
</feature>
<feature type="binding site" evidence="13">
    <location>
        <position position="829"/>
    </location>
    <ligand>
        <name>ATP</name>
        <dbReference type="ChEBI" id="CHEBI:30616"/>
    </ligand>
</feature>
<dbReference type="SFLD" id="SFLDG00002">
    <property type="entry name" value="C1.7:_P-type_atpase_like"/>
    <property type="match status" value="1"/>
</dbReference>
<feature type="binding site" evidence="14">
    <location>
        <position position="426"/>
    </location>
    <ligand>
        <name>Mg(2+)</name>
        <dbReference type="ChEBI" id="CHEBI:18420"/>
    </ligand>
</feature>
<dbReference type="PROSITE" id="PS00154">
    <property type="entry name" value="ATPASE_E1_E2"/>
    <property type="match status" value="1"/>
</dbReference>
<dbReference type="Pfam" id="PF16212">
    <property type="entry name" value="PhoLip_ATPase_C"/>
    <property type="match status" value="1"/>
</dbReference>
<dbReference type="InterPro" id="IPR006539">
    <property type="entry name" value="P-type_ATPase_IV"/>
</dbReference>
<organism evidence="18 19">
    <name type="scientific">Triparma columacea</name>
    <dbReference type="NCBI Taxonomy" id="722753"/>
    <lineage>
        <taxon>Eukaryota</taxon>
        <taxon>Sar</taxon>
        <taxon>Stramenopiles</taxon>
        <taxon>Ochrophyta</taxon>
        <taxon>Bolidophyceae</taxon>
        <taxon>Parmales</taxon>
        <taxon>Triparmaceae</taxon>
        <taxon>Triparma</taxon>
    </lineage>
</organism>
<comment type="catalytic activity">
    <reaction evidence="11 15">
        <text>ATP + H2O + phospholipidSide 1 = ADP + phosphate + phospholipidSide 2.</text>
        <dbReference type="EC" id="7.6.2.1"/>
    </reaction>
</comment>
<comment type="similarity">
    <text evidence="2 15">Belongs to the cation transport ATPase (P-type) (TC 3.A.3) family. Type IV subfamily.</text>
</comment>
<dbReference type="Gene3D" id="3.40.1110.10">
    <property type="entry name" value="Calcium-transporting ATPase, cytoplasmic domain N"/>
    <property type="match status" value="1"/>
</dbReference>
<dbReference type="InterPro" id="IPR032630">
    <property type="entry name" value="P_typ_ATPase_c"/>
</dbReference>
<feature type="transmembrane region" description="Helical" evidence="15">
    <location>
        <begin position="1029"/>
        <end position="1053"/>
    </location>
</feature>
<dbReference type="InterPro" id="IPR023299">
    <property type="entry name" value="ATPase_P-typ_cyto_dom_N"/>
</dbReference>
<evidence type="ECO:0000256" key="9">
    <source>
        <dbReference type="ARBA" id="ARBA00022989"/>
    </source>
</evidence>
<feature type="binding site" evidence="13">
    <location>
        <position position="424"/>
    </location>
    <ligand>
        <name>ATP</name>
        <dbReference type="ChEBI" id="CHEBI:30616"/>
    </ligand>
</feature>
<dbReference type="OrthoDB" id="377733at2759"/>
<evidence type="ECO:0000256" key="11">
    <source>
        <dbReference type="ARBA" id="ARBA00034036"/>
    </source>
</evidence>
<keyword evidence="3 15" id="KW-0812">Transmembrane</keyword>
<evidence type="ECO:0000256" key="8">
    <source>
        <dbReference type="ARBA" id="ARBA00022967"/>
    </source>
</evidence>
<dbReference type="SUPFAM" id="SSF56784">
    <property type="entry name" value="HAD-like"/>
    <property type="match status" value="1"/>
</dbReference>
<evidence type="ECO:0000259" key="17">
    <source>
        <dbReference type="Pfam" id="PF16212"/>
    </source>
</evidence>
<dbReference type="Gene3D" id="3.40.50.1000">
    <property type="entry name" value="HAD superfamily/HAD-like"/>
    <property type="match status" value="1"/>
</dbReference>
<evidence type="ECO:0000256" key="13">
    <source>
        <dbReference type="PIRSR" id="PIRSR606539-2"/>
    </source>
</evidence>
<evidence type="ECO:0000256" key="2">
    <source>
        <dbReference type="ARBA" id="ARBA00008109"/>
    </source>
</evidence>
<feature type="transmembrane region" description="Helical" evidence="15">
    <location>
        <begin position="998"/>
        <end position="1017"/>
    </location>
</feature>
<keyword evidence="19" id="KW-1185">Reference proteome</keyword>
<dbReference type="Pfam" id="PF16209">
    <property type="entry name" value="PhoLip_ATPase_N"/>
    <property type="match status" value="1"/>
</dbReference>
<name>A0A9W7LDV7_9STRA</name>
<comment type="caution">
    <text evidence="18">The sequence shown here is derived from an EMBL/GenBank/DDBJ whole genome shotgun (WGS) entry which is preliminary data.</text>
</comment>
<dbReference type="GO" id="GO:0140326">
    <property type="term" value="F:ATPase-coupled intramembrane lipid transporter activity"/>
    <property type="evidence" value="ECO:0007669"/>
    <property type="project" value="UniProtKB-EC"/>
</dbReference>
<dbReference type="SUPFAM" id="SSF81653">
    <property type="entry name" value="Calcium ATPase, transduction domain A"/>
    <property type="match status" value="1"/>
</dbReference>
<feature type="active site" description="4-aspartylphosphate intermediate" evidence="12">
    <location>
        <position position="424"/>
    </location>
</feature>
<dbReference type="PANTHER" id="PTHR24092">
    <property type="entry name" value="PROBABLE PHOSPHOLIPID-TRANSPORTING ATPASE"/>
    <property type="match status" value="1"/>
</dbReference>
<protein>
    <recommendedName>
        <fullName evidence="15">Phospholipid-transporting ATPase</fullName>
        <ecNumber evidence="15">7.6.2.1</ecNumber>
    </recommendedName>
</protein>
<dbReference type="InterPro" id="IPR001757">
    <property type="entry name" value="P_typ_ATPase"/>
</dbReference>
<evidence type="ECO:0000256" key="3">
    <source>
        <dbReference type="ARBA" id="ARBA00022692"/>
    </source>
</evidence>
<keyword evidence="7 14" id="KW-0460">Magnesium</keyword>
<comment type="cofactor">
    <cofactor evidence="14">
        <name>Mg(2+)</name>
        <dbReference type="ChEBI" id="CHEBI:18420"/>
    </cofactor>
</comment>
<feature type="transmembrane region" description="Helical" evidence="15">
    <location>
        <begin position="965"/>
        <end position="986"/>
    </location>
</feature>
<dbReference type="PRINTS" id="PR00119">
    <property type="entry name" value="CATATPASE"/>
</dbReference>
<feature type="binding site" evidence="14">
    <location>
        <position position="829"/>
    </location>
    <ligand>
        <name>Mg(2+)</name>
        <dbReference type="ChEBI" id="CHEBI:18420"/>
    </ligand>
</feature>
<feature type="transmembrane region" description="Helical" evidence="15">
    <location>
        <begin position="94"/>
        <end position="113"/>
    </location>
</feature>
<evidence type="ECO:0000256" key="1">
    <source>
        <dbReference type="ARBA" id="ARBA00004141"/>
    </source>
</evidence>
<feature type="transmembrane region" description="Helical" evidence="15">
    <location>
        <begin position="1065"/>
        <end position="1089"/>
    </location>
</feature>
<feature type="domain" description="P-type ATPase N-terminal" evidence="16">
    <location>
        <begin position="39"/>
        <end position="95"/>
    </location>
</feature>
<evidence type="ECO:0000256" key="4">
    <source>
        <dbReference type="ARBA" id="ARBA00022723"/>
    </source>
</evidence>
<dbReference type="GO" id="GO:0000287">
    <property type="term" value="F:magnesium ion binding"/>
    <property type="evidence" value="ECO:0007669"/>
    <property type="project" value="UniProtKB-UniRule"/>
</dbReference>
<feature type="binding site" evidence="13">
    <location>
        <position position="697"/>
    </location>
    <ligand>
        <name>ATP</name>
        <dbReference type="ChEBI" id="CHEBI:30616"/>
    </ligand>
</feature>
<dbReference type="InterPro" id="IPR008250">
    <property type="entry name" value="ATPase_P-typ_transduc_dom_A_sf"/>
</dbReference>
<feature type="binding site" evidence="13">
    <location>
        <position position="699"/>
    </location>
    <ligand>
        <name>ATP</name>
        <dbReference type="ChEBI" id="CHEBI:30616"/>
    </ligand>
</feature>
<feature type="binding site" evidence="13">
    <location>
        <position position="796"/>
    </location>
    <ligand>
        <name>ATP</name>
        <dbReference type="ChEBI" id="CHEBI:30616"/>
    </ligand>
</feature>
<dbReference type="NCBIfam" id="TIGR01494">
    <property type="entry name" value="ATPase_P-type"/>
    <property type="match status" value="1"/>
</dbReference>
<dbReference type="GO" id="GO:0005886">
    <property type="term" value="C:plasma membrane"/>
    <property type="evidence" value="ECO:0007669"/>
    <property type="project" value="TreeGrafter"/>
</dbReference>
<feature type="binding site" evidence="13">
    <location>
        <position position="617"/>
    </location>
    <ligand>
        <name>ATP</name>
        <dbReference type="ChEBI" id="CHEBI:30616"/>
    </ligand>
</feature>
<dbReference type="InterPro" id="IPR018303">
    <property type="entry name" value="ATPase_P-typ_P_site"/>
</dbReference>